<dbReference type="Gene3D" id="2.70.170.10">
    <property type="entry name" value="Neurotransmitter-gated ion-channel ligand-binding domain"/>
    <property type="match status" value="2"/>
</dbReference>
<feature type="transmembrane region" description="Helical" evidence="5">
    <location>
        <begin position="222"/>
        <end position="242"/>
    </location>
</feature>
<keyword evidence="6" id="KW-0732">Signal</keyword>
<dbReference type="InterPro" id="IPR006202">
    <property type="entry name" value="Neur_chan_lig-bd"/>
</dbReference>
<feature type="signal peptide" evidence="6">
    <location>
        <begin position="1"/>
        <end position="26"/>
    </location>
</feature>
<feature type="domain" description="Neurotransmitter-gated ion-channel ligand-binding" evidence="7">
    <location>
        <begin position="93"/>
        <end position="217"/>
    </location>
</feature>
<evidence type="ECO:0000256" key="1">
    <source>
        <dbReference type="ARBA" id="ARBA00004141"/>
    </source>
</evidence>
<dbReference type="InterPro" id="IPR006029">
    <property type="entry name" value="Neurotrans-gated_channel_TM"/>
</dbReference>
<proteinExistence type="predicted"/>
<feature type="transmembrane region" description="Helical" evidence="5">
    <location>
        <begin position="248"/>
        <end position="271"/>
    </location>
</feature>
<organism evidence="9 10">
    <name type="scientific">Mya arenaria</name>
    <name type="common">Soft-shell clam</name>
    <dbReference type="NCBI Taxonomy" id="6604"/>
    <lineage>
        <taxon>Eukaryota</taxon>
        <taxon>Metazoa</taxon>
        <taxon>Spiralia</taxon>
        <taxon>Lophotrochozoa</taxon>
        <taxon>Mollusca</taxon>
        <taxon>Bivalvia</taxon>
        <taxon>Autobranchia</taxon>
        <taxon>Heteroconchia</taxon>
        <taxon>Euheterodonta</taxon>
        <taxon>Imparidentia</taxon>
        <taxon>Neoheterodontei</taxon>
        <taxon>Myida</taxon>
        <taxon>Myoidea</taxon>
        <taxon>Myidae</taxon>
        <taxon>Mya</taxon>
    </lineage>
</organism>
<evidence type="ECO:0000259" key="8">
    <source>
        <dbReference type="Pfam" id="PF02932"/>
    </source>
</evidence>
<gene>
    <name evidence="9" type="ORF">MAR_022693</name>
</gene>
<dbReference type="CDD" id="cd19064">
    <property type="entry name" value="LGIC_TM_nAChR"/>
    <property type="match status" value="1"/>
</dbReference>
<keyword evidence="3 5" id="KW-1133">Transmembrane helix</keyword>
<evidence type="ECO:0000256" key="4">
    <source>
        <dbReference type="ARBA" id="ARBA00023136"/>
    </source>
</evidence>
<dbReference type="PROSITE" id="PS00236">
    <property type="entry name" value="NEUROTR_ION_CHANNEL"/>
    <property type="match status" value="1"/>
</dbReference>
<dbReference type="InterPro" id="IPR038050">
    <property type="entry name" value="Neuro_actylchol_rec"/>
</dbReference>
<dbReference type="Pfam" id="PF02932">
    <property type="entry name" value="Neur_chan_memb"/>
    <property type="match status" value="1"/>
</dbReference>
<protein>
    <submittedName>
        <fullName evidence="9">ACH4-like protein</fullName>
    </submittedName>
</protein>
<evidence type="ECO:0000313" key="9">
    <source>
        <dbReference type="EMBL" id="WAQ98320.1"/>
    </source>
</evidence>
<name>A0ABY7DPN0_MYAAR</name>
<keyword evidence="4 5" id="KW-0472">Membrane</keyword>
<feature type="chain" id="PRO_5047509393" evidence="6">
    <location>
        <begin position="27"/>
        <end position="489"/>
    </location>
</feature>
<evidence type="ECO:0000256" key="5">
    <source>
        <dbReference type="SAM" id="Phobius"/>
    </source>
</evidence>
<reference evidence="9" key="1">
    <citation type="submission" date="2022-11" db="EMBL/GenBank/DDBJ databases">
        <title>Centuries of genome instability and evolution in soft-shell clam transmissible cancer (bioRxiv).</title>
        <authorList>
            <person name="Hart S.F.M."/>
            <person name="Yonemitsu M.A."/>
            <person name="Giersch R.M."/>
            <person name="Beal B.F."/>
            <person name="Arriagada G."/>
            <person name="Davis B.W."/>
            <person name="Ostrander E.A."/>
            <person name="Goff S.P."/>
            <person name="Metzger M.J."/>
        </authorList>
    </citation>
    <scope>NUCLEOTIDE SEQUENCE</scope>
    <source>
        <strain evidence="9">MELC-2E11</strain>
        <tissue evidence="9">Siphon/mantle</tissue>
    </source>
</reference>
<dbReference type="Gene3D" id="1.20.58.390">
    <property type="entry name" value="Neurotransmitter-gated ion-channel transmembrane domain"/>
    <property type="match status" value="2"/>
</dbReference>
<comment type="subcellular location">
    <subcellularLocation>
        <location evidence="1">Membrane</location>
        <topology evidence="1">Multi-pass membrane protein</topology>
    </subcellularLocation>
</comment>
<evidence type="ECO:0000313" key="10">
    <source>
        <dbReference type="Proteomes" id="UP001164746"/>
    </source>
</evidence>
<evidence type="ECO:0000256" key="3">
    <source>
        <dbReference type="ARBA" id="ARBA00022989"/>
    </source>
</evidence>
<dbReference type="InterPro" id="IPR006201">
    <property type="entry name" value="Neur_channel"/>
</dbReference>
<dbReference type="Pfam" id="PF02931">
    <property type="entry name" value="Neur_chan_LBD"/>
    <property type="match status" value="1"/>
</dbReference>
<dbReference type="Proteomes" id="UP001164746">
    <property type="component" value="Chromosome 3"/>
</dbReference>
<feature type="domain" description="Neurotransmitter-gated ion-channel transmembrane" evidence="8">
    <location>
        <begin position="224"/>
        <end position="443"/>
    </location>
</feature>
<dbReference type="InterPro" id="IPR018000">
    <property type="entry name" value="Neurotransmitter_ion_chnl_CS"/>
</dbReference>
<dbReference type="InterPro" id="IPR036734">
    <property type="entry name" value="Neur_chan_lig-bd_sf"/>
</dbReference>
<accession>A0ABY7DPN0</accession>
<dbReference type="PANTHER" id="PTHR18945">
    <property type="entry name" value="NEUROTRANSMITTER GATED ION CHANNEL"/>
    <property type="match status" value="1"/>
</dbReference>
<feature type="transmembrane region" description="Helical" evidence="5">
    <location>
        <begin position="427"/>
        <end position="447"/>
    </location>
</feature>
<evidence type="ECO:0000259" key="7">
    <source>
        <dbReference type="Pfam" id="PF02931"/>
    </source>
</evidence>
<dbReference type="SUPFAM" id="SSF63712">
    <property type="entry name" value="Nicotinic receptor ligand binding domain-like"/>
    <property type="match status" value="1"/>
</dbReference>
<sequence length="489" mass="56263">MQKLDLCVTRCLVVFIICEILSYADGNDDAKRLYHDLLIQNKYNKLIRPIGNNTHKPLTVKMGIRLSQIIDVDELNQVMTTNVWLRQEWRDINLHADGNYEVTLMTKATVDYQGCVVWEPPAIYKSSCTIEVEFFPFDIQLCSMRFASWTYDGNQVDLIHECSTNPKAREVIFNGIDLRDFYESGEWDILEVTAEKNVNNNTEYPDITYNVTMRRKTLFHTVNLIIPSVAISCLTILVFYLPSDSCEKITLCISILLSLNFFFLLLAEIIPPTSIVVPLIGKYLLFTMILITLSIIVTVITLNVHFRSPSTHTMAPWVRRVFLNILPKMLLMRRPNLELENVARTIVRTRNGMVMRDQYVNRNDLDIYESLRLTAHEDPGLDANVLSEEVQEAIDSIVFIAEHLKRGDHTASILEDWKYVAMVLDRLFLWIFTVACLVGTFGIIFQAPTLYDNRQRMTPVDSSYKCLPPHDQEPTVTPPCILSSSFDEN</sequence>
<keyword evidence="10" id="KW-1185">Reference proteome</keyword>
<evidence type="ECO:0000256" key="2">
    <source>
        <dbReference type="ARBA" id="ARBA00022692"/>
    </source>
</evidence>
<keyword evidence="2 5" id="KW-0812">Transmembrane</keyword>
<dbReference type="SUPFAM" id="SSF90112">
    <property type="entry name" value="Neurotransmitter-gated ion-channel transmembrane pore"/>
    <property type="match status" value="1"/>
</dbReference>
<feature type="transmembrane region" description="Helical" evidence="5">
    <location>
        <begin position="283"/>
        <end position="306"/>
    </location>
</feature>
<dbReference type="EMBL" id="CP111014">
    <property type="protein sequence ID" value="WAQ98320.1"/>
    <property type="molecule type" value="Genomic_DNA"/>
</dbReference>
<dbReference type="InterPro" id="IPR036719">
    <property type="entry name" value="Neuro-gated_channel_TM_sf"/>
</dbReference>
<evidence type="ECO:0000256" key="6">
    <source>
        <dbReference type="SAM" id="SignalP"/>
    </source>
</evidence>